<reference evidence="5 6" key="1">
    <citation type="submission" date="2020-08" db="EMBL/GenBank/DDBJ databases">
        <title>Plant Genome Project.</title>
        <authorList>
            <person name="Zhang R.-G."/>
        </authorList>
    </citation>
    <scope>NUCLEOTIDE SEQUENCE [LARGE SCALE GENOMIC DNA]</scope>
    <source>
        <tissue evidence="5">Rhizome</tissue>
    </source>
</reference>
<dbReference type="InterPro" id="IPR051185">
    <property type="entry name" value="ASPM"/>
</dbReference>
<keyword evidence="3" id="KW-0112">Calmodulin-binding</keyword>
<dbReference type="Proteomes" id="UP000734854">
    <property type="component" value="Unassembled WGS sequence"/>
</dbReference>
<feature type="region of interest" description="Disordered" evidence="4">
    <location>
        <begin position="1"/>
        <end position="25"/>
    </location>
</feature>
<dbReference type="GO" id="GO:0007051">
    <property type="term" value="P:spindle organization"/>
    <property type="evidence" value="ECO:0007669"/>
    <property type="project" value="TreeGrafter"/>
</dbReference>
<dbReference type="PANTHER" id="PTHR22706:SF1">
    <property type="entry name" value="ASSEMBLY FACTOR FOR SPINDLE MICROTUBULES"/>
    <property type="match status" value="1"/>
</dbReference>
<dbReference type="GO" id="GO:0000922">
    <property type="term" value="C:spindle pole"/>
    <property type="evidence" value="ECO:0007669"/>
    <property type="project" value="TreeGrafter"/>
</dbReference>
<sequence length="93" mass="10282">MISDKVRSSPLSSNSDESPDTRPTATATEFLSKIMHGEGNLLVHLLTLGYKVNHQQNPISEYEFNVKDLSEEIQDGVVLSRAIQVLQNDASIL</sequence>
<evidence type="ECO:0000256" key="4">
    <source>
        <dbReference type="SAM" id="MobiDB-lite"/>
    </source>
</evidence>
<dbReference type="InterPro" id="IPR036872">
    <property type="entry name" value="CH_dom_sf"/>
</dbReference>
<comment type="caution">
    <text evidence="5">The sequence shown here is derived from an EMBL/GenBank/DDBJ whole genome shotgun (WGS) entry which is preliminary data.</text>
</comment>
<organism evidence="5 6">
    <name type="scientific">Zingiber officinale</name>
    <name type="common">Ginger</name>
    <name type="synonym">Amomum zingiber</name>
    <dbReference type="NCBI Taxonomy" id="94328"/>
    <lineage>
        <taxon>Eukaryota</taxon>
        <taxon>Viridiplantae</taxon>
        <taxon>Streptophyta</taxon>
        <taxon>Embryophyta</taxon>
        <taxon>Tracheophyta</taxon>
        <taxon>Spermatophyta</taxon>
        <taxon>Magnoliopsida</taxon>
        <taxon>Liliopsida</taxon>
        <taxon>Zingiberales</taxon>
        <taxon>Zingiberaceae</taxon>
        <taxon>Zingiber</taxon>
    </lineage>
</organism>
<name>A0A8J5KU05_ZINOF</name>
<protein>
    <submittedName>
        <fullName evidence="5">Uncharacterized protein</fullName>
    </submittedName>
</protein>
<evidence type="ECO:0000256" key="3">
    <source>
        <dbReference type="ARBA" id="ARBA00022860"/>
    </source>
</evidence>
<evidence type="ECO:0000256" key="2">
    <source>
        <dbReference type="ARBA" id="ARBA00022490"/>
    </source>
</evidence>
<dbReference type="GO" id="GO:0005737">
    <property type="term" value="C:cytoplasm"/>
    <property type="evidence" value="ECO:0007669"/>
    <property type="project" value="UniProtKB-SubCell"/>
</dbReference>
<evidence type="ECO:0000256" key="1">
    <source>
        <dbReference type="ARBA" id="ARBA00004496"/>
    </source>
</evidence>
<evidence type="ECO:0000313" key="6">
    <source>
        <dbReference type="Proteomes" id="UP000734854"/>
    </source>
</evidence>
<dbReference type="SUPFAM" id="SSF47576">
    <property type="entry name" value="Calponin-homology domain, CH-domain"/>
    <property type="match status" value="1"/>
</dbReference>
<dbReference type="EMBL" id="JACMSC010000012">
    <property type="protein sequence ID" value="KAG6495639.1"/>
    <property type="molecule type" value="Genomic_DNA"/>
</dbReference>
<accession>A0A8J5KU05</accession>
<proteinExistence type="predicted"/>
<dbReference type="GO" id="GO:0051295">
    <property type="term" value="P:establishment of meiotic spindle localization"/>
    <property type="evidence" value="ECO:0007669"/>
    <property type="project" value="TreeGrafter"/>
</dbReference>
<dbReference type="GO" id="GO:0005516">
    <property type="term" value="F:calmodulin binding"/>
    <property type="evidence" value="ECO:0007669"/>
    <property type="project" value="UniProtKB-KW"/>
</dbReference>
<keyword evidence="6" id="KW-1185">Reference proteome</keyword>
<comment type="subcellular location">
    <subcellularLocation>
        <location evidence="1">Cytoplasm</location>
    </subcellularLocation>
</comment>
<evidence type="ECO:0000313" key="5">
    <source>
        <dbReference type="EMBL" id="KAG6495639.1"/>
    </source>
</evidence>
<gene>
    <name evidence="5" type="ORF">ZIOFF_043465</name>
</gene>
<dbReference type="PANTHER" id="PTHR22706">
    <property type="entry name" value="ASSEMBLY FACTOR FOR SPINDLE MICROTUBULES"/>
    <property type="match status" value="1"/>
</dbReference>
<dbReference type="AlphaFoldDB" id="A0A8J5KU05"/>
<dbReference type="GO" id="GO:0000278">
    <property type="term" value="P:mitotic cell cycle"/>
    <property type="evidence" value="ECO:0007669"/>
    <property type="project" value="TreeGrafter"/>
</dbReference>
<keyword evidence="2" id="KW-0963">Cytoplasm</keyword>